<sequence>MVFDYLKTYQTFKTVKEMDEAVATHLSDHELTGSERNVILRIAQSALAYPGAAHLKAKTIADSVGISTKTVYRTVKKASELGILCVVASTKLNGIKGANIYQILHVPSEMSERVLAEEVHEIEDCGGFSTNETISFNLFKTSSLKEIYNNTLTQMNEWQKTLYEFLISLPLNDELKDGLRSAILATPIQNMREFTVAKDAMWRIIQDIYDGKLTVRTTLRAIYKGAYDKALARPVLPEAKEQQPKQSTRPVPFYNWLAER</sequence>
<reference evidence="1 2" key="1">
    <citation type="submission" date="2020-08" db="EMBL/GenBank/DDBJ databases">
        <title>A Genomic Blueprint of the Chicken Gut Microbiome.</title>
        <authorList>
            <person name="Gilroy R."/>
            <person name="Ravi A."/>
            <person name="Getino M."/>
            <person name="Pursley I."/>
            <person name="Horton D.L."/>
            <person name="Alikhan N.-F."/>
            <person name="Baker D."/>
            <person name="Gharbi K."/>
            <person name="Hall N."/>
            <person name="Watson M."/>
            <person name="Adriaenssens E.M."/>
            <person name="Foster-Nyarko E."/>
            <person name="Jarju S."/>
            <person name="Secka A."/>
            <person name="Antonio M."/>
            <person name="Oren A."/>
            <person name="Chaudhuri R."/>
            <person name="La Ragione R.M."/>
            <person name="Hildebrand F."/>
            <person name="Pallen M.J."/>
        </authorList>
    </citation>
    <scope>NUCLEOTIDE SEQUENCE [LARGE SCALE GENOMIC DNA]</scope>
    <source>
        <strain evidence="1 2">Sa1YVA6</strain>
    </source>
</reference>
<dbReference type="InterPro" id="IPR036388">
    <property type="entry name" value="WH-like_DNA-bd_sf"/>
</dbReference>
<organism evidence="1 2">
    <name type="scientific">Solibacillus merdavium</name>
    <dbReference type="NCBI Taxonomy" id="2762218"/>
    <lineage>
        <taxon>Bacteria</taxon>
        <taxon>Bacillati</taxon>
        <taxon>Bacillota</taxon>
        <taxon>Bacilli</taxon>
        <taxon>Bacillales</taxon>
        <taxon>Caryophanaceae</taxon>
        <taxon>Solibacillus</taxon>
    </lineage>
</organism>
<proteinExistence type="predicted"/>
<evidence type="ECO:0000313" key="2">
    <source>
        <dbReference type="Proteomes" id="UP000600565"/>
    </source>
</evidence>
<dbReference type="Proteomes" id="UP000600565">
    <property type="component" value="Unassembled WGS sequence"/>
</dbReference>
<name>A0ABR8XKP1_9BACL</name>
<gene>
    <name evidence="1" type="ORF">H9632_05440</name>
</gene>
<dbReference type="EMBL" id="JACSPW010000003">
    <property type="protein sequence ID" value="MBD8032504.1"/>
    <property type="molecule type" value="Genomic_DNA"/>
</dbReference>
<dbReference type="Pfam" id="PF13730">
    <property type="entry name" value="HTH_36"/>
    <property type="match status" value="1"/>
</dbReference>
<dbReference type="RefSeq" id="WP_191703097.1">
    <property type="nucleotide sequence ID" value="NZ_JACSPW010000003.1"/>
</dbReference>
<dbReference type="Gene3D" id="1.10.10.10">
    <property type="entry name" value="Winged helix-like DNA-binding domain superfamily/Winged helix DNA-binding domain"/>
    <property type="match status" value="1"/>
</dbReference>
<accession>A0ABR8XKP1</accession>
<evidence type="ECO:0000313" key="1">
    <source>
        <dbReference type="EMBL" id="MBD8032504.1"/>
    </source>
</evidence>
<protein>
    <submittedName>
        <fullName evidence="1">Transcriptional repressor</fullName>
    </submittedName>
</protein>
<comment type="caution">
    <text evidence="1">The sequence shown here is derived from an EMBL/GenBank/DDBJ whole genome shotgun (WGS) entry which is preliminary data.</text>
</comment>
<keyword evidence="2" id="KW-1185">Reference proteome</keyword>